<dbReference type="FunFam" id="3.20.20.80:FF:000027">
    <property type="entry name" value="Alpha-L-fucosidase"/>
    <property type="match status" value="1"/>
</dbReference>
<dbReference type="PANTHER" id="PTHR10030">
    <property type="entry name" value="ALPHA-L-FUCOSIDASE"/>
    <property type="match status" value="1"/>
</dbReference>
<organism evidence="12">
    <name type="scientific">Cyprideis torosa</name>
    <dbReference type="NCBI Taxonomy" id="163714"/>
    <lineage>
        <taxon>Eukaryota</taxon>
        <taxon>Metazoa</taxon>
        <taxon>Ecdysozoa</taxon>
        <taxon>Arthropoda</taxon>
        <taxon>Crustacea</taxon>
        <taxon>Oligostraca</taxon>
        <taxon>Ostracoda</taxon>
        <taxon>Podocopa</taxon>
        <taxon>Podocopida</taxon>
        <taxon>Cytherocopina</taxon>
        <taxon>Cytheroidea</taxon>
        <taxon>Cytherideidae</taxon>
        <taxon>Cyprideis</taxon>
    </lineage>
</organism>
<dbReference type="OrthoDB" id="6039950at2759"/>
<dbReference type="Pfam" id="PF16757">
    <property type="entry name" value="Fucosidase_C"/>
    <property type="match status" value="1"/>
</dbReference>
<dbReference type="EMBL" id="OB660761">
    <property type="protein sequence ID" value="CAD7226150.1"/>
    <property type="molecule type" value="Genomic_DNA"/>
</dbReference>
<comment type="function">
    <text evidence="1">Alpha-L-fucosidase is responsible for hydrolyzing the alpha-1,6-linked fucose joined to the reducing-end N-acetylglucosamine of the carbohydrate moieties of glycoproteins.</text>
</comment>
<sequence length="709" mass="81314">MVTSLTVAFWFLLLPFLSVGGIGNLMKAADQHDRVLKYEPTWESLDQRATPSWFDEAKFGIFLHWGVYAVPSATSEWFWWYWKGPNPQNATVEYMEKNFKPGMTYQNFGSMLTAEFYDPLEWVELFNASGAKYVVLTSKHHEGFTLWPSANSFGWNAMDVGPKRDLVIWQRQFEVRQIFVLVSTIRSLNGLILSSRKTMKRISAHRLTSNGRPTPKSLISYRPDIVWSDGEWGGPEYWMSKEFLAWLFNESPVKDTVAVNDRWGAGTMCEHGGYYTCADRYNPGVLQPQKWENCLAIDRKSWGFRRNILMDEVMSIEELVEQLVSTVSCGGNLLLNVGPAHDGTIRPIFQERLLQMGEWLKINGEAIYGTKPWINQNDTLTPGIWYNEKDNVVYATLLHWPSKDSPVTFGSISHQEGNPALSVRMLGAEGPLEVVECRLRGSTAGDSPSPIASNQPVGLDLRHDRSKADEISSQHLVNSFVMRQLLWMLPLFHVVLMTSTDNIVEKNSVKSGKGIEQGYEPTWESLDQRPTPAWFDESKFGIFLHWGVYSVPSASSEWFWWNWQGTDPSNSTIKYMEDNFKPGMTYQNFGPMFTAEFYDPMEWAKLFNASGAKYVVLTSKHHEGFTLWPSANSFGWNAMDVGPKRDLVGELADAIRNTTDLRFGLYHSLFEWFNPLFLQDKASNFTTQNFVERKTYPELIDIVRRWLEE</sequence>
<dbReference type="PROSITE" id="PS00385">
    <property type="entry name" value="ALPHA_L_FUCOSIDASE"/>
    <property type="match status" value="1"/>
</dbReference>
<feature type="domain" description="Glycoside hydrolase family 29 N-terminal" evidence="10">
    <location>
        <begin position="29"/>
        <end position="365"/>
    </location>
</feature>
<evidence type="ECO:0000259" key="11">
    <source>
        <dbReference type="Pfam" id="PF16757"/>
    </source>
</evidence>
<evidence type="ECO:0000256" key="2">
    <source>
        <dbReference type="ARBA" id="ARBA00007951"/>
    </source>
</evidence>
<feature type="domain" description="Alpha-L-fucosidase C-terminal" evidence="11">
    <location>
        <begin position="376"/>
        <end position="433"/>
    </location>
</feature>
<protein>
    <recommendedName>
        <fullName evidence="8">Putative alpha-L-fucosidase</fullName>
        <ecNumber evidence="3">3.2.1.51</ecNumber>
    </recommendedName>
    <alternativeName>
        <fullName evidence="9">Alpha-L-fucoside fucohydrolase</fullName>
    </alternativeName>
</protein>
<proteinExistence type="inferred from homology"/>
<keyword evidence="4" id="KW-0732">Signal</keyword>
<evidence type="ECO:0000256" key="5">
    <source>
        <dbReference type="ARBA" id="ARBA00022801"/>
    </source>
</evidence>
<dbReference type="EC" id="3.2.1.51" evidence="3"/>
<evidence type="ECO:0000256" key="6">
    <source>
        <dbReference type="ARBA" id="ARBA00023180"/>
    </source>
</evidence>
<keyword evidence="5" id="KW-0378">Hydrolase</keyword>
<dbReference type="InterPro" id="IPR016286">
    <property type="entry name" value="FUC_metazoa-typ"/>
</dbReference>
<dbReference type="InterPro" id="IPR057739">
    <property type="entry name" value="Glyco_hydro_29_N"/>
</dbReference>
<dbReference type="GO" id="GO:0016139">
    <property type="term" value="P:glycoside catabolic process"/>
    <property type="evidence" value="ECO:0007669"/>
    <property type="project" value="TreeGrafter"/>
</dbReference>
<reference evidence="12" key="1">
    <citation type="submission" date="2020-11" db="EMBL/GenBank/DDBJ databases">
        <authorList>
            <person name="Tran Van P."/>
        </authorList>
    </citation>
    <scope>NUCLEOTIDE SEQUENCE</scope>
</reference>
<dbReference type="SMART" id="SM00812">
    <property type="entry name" value="Alpha_L_fucos"/>
    <property type="match status" value="2"/>
</dbReference>
<dbReference type="GO" id="GO:0005764">
    <property type="term" value="C:lysosome"/>
    <property type="evidence" value="ECO:0007669"/>
    <property type="project" value="TreeGrafter"/>
</dbReference>
<feature type="domain" description="Glycoside hydrolase family 29 N-terminal" evidence="10">
    <location>
        <begin position="516"/>
        <end position="706"/>
    </location>
</feature>
<comment type="similarity">
    <text evidence="2">Belongs to the glycosyl hydrolase 29 family.</text>
</comment>
<accession>A0A7R8W717</accession>
<dbReference type="Pfam" id="PF01120">
    <property type="entry name" value="Alpha_L_fucos"/>
    <property type="match status" value="2"/>
</dbReference>
<keyword evidence="7" id="KW-0326">Glycosidase</keyword>
<keyword evidence="6" id="KW-0325">Glycoprotein</keyword>
<dbReference type="InterPro" id="IPR031919">
    <property type="entry name" value="Fucosidase_C"/>
</dbReference>
<evidence type="ECO:0000256" key="3">
    <source>
        <dbReference type="ARBA" id="ARBA00012662"/>
    </source>
</evidence>
<evidence type="ECO:0000256" key="1">
    <source>
        <dbReference type="ARBA" id="ARBA00004071"/>
    </source>
</evidence>
<dbReference type="GO" id="GO:0004560">
    <property type="term" value="F:alpha-L-fucosidase activity"/>
    <property type="evidence" value="ECO:0007669"/>
    <property type="project" value="UniProtKB-EC"/>
</dbReference>
<dbReference type="InterPro" id="IPR000933">
    <property type="entry name" value="Glyco_hydro_29"/>
</dbReference>
<dbReference type="AlphaFoldDB" id="A0A7R8W717"/>
<dbReference type="InterPro" id="IPR017853">
    <property type="entry name" value="GH"/>
</dbReference>
<dbReference type="Gene3D" id="3.20.20.80">
    <property type="entry name" value="Glycosidases"/>
    <property type="match status" value="3"/>
</dbReference>
<dbReference type="PRINTS" id="PR00741">
    <property type="entry name" value="GLHYDRLASE29"/>
</dbReference>
<evidence type="ECO:0000256" key="7">
    <source>
        <dbReference type="ARBA" id="ARBA00023295"/>
    </source>
</evidence>
<dbReference type="SUPFAM" id="SSF51445">
    <property type="entry name" value="(Trans)glycosidases"/>
    <property type="match status" value="2"/>
</dbReference>
<evidence type="ECO:0000256" key="4">
    <source>
        <dbReference type="ARBA" id="ARBA00022729"/>
    </source>
</evidence>
<evidence type="ECO:0000256" key="8">
    <source>
        <dbReference type="ARBA" id="ARBA00074133"/>
    </source>
</evidence>
<evidence type="ECO:0000259" key="10">
    <source>
        <dbReference type="Pfam" id="PF01120"/>
    </source>
</evidence>
<dbReference type="GO" id="GO:0006004">
    <property type="term" value="P:fucose metabolic process"/>
    <property type="evidence" value="ECO:0007669"/>
    <property type="project" value="InterPro"/>
</dbReference>
<evidence type="ECO:0000256" key="9">
    <source>
        <dbReference type="ARBA" id="ARBA00081661"/>
    </source>
</evidence>
<dbReference type="InterPro" id="IPR018526">
    <property type="entry name" value="Glyco_hydro_29_CS"/>
</dbReference>
<gene>
    <name evidence="12" type="ORF">CTOB1V02_LOCUS4075</name>
</gene>
<dbReference type="PANTHER" id="PTHR10030:SF37">
    <property type="entry name" value="ALPHA-L-FUCOSIDASE-RELATED"/>
    <property type="match status" value="1"/>
</dbReference>
<evidence type="ECO:0000313" key="12">
    <source>
        <dbReference type="EMBL" id="CAD7226150.1"/>
    </source>
</evidence>
<name>A0A7R8W717_9CRUS</name>